<accession>A0ABW4SW85</accession>
<dbReference type="Proteomes" id="UP001597368">
    <property type="component" value="Unassembled WGS sequence"/>
</dbReference>
<dbReference type="RefSeq" id="WP_379573947.1">
    <property type="nucleotide sequence ID" value="NZ_JBHUFV010000033.1"/>
</dbReference>
<comment type="caution">
    <text evidence="7">The sequence shown here is derived from an EMBL/GenBank/DDBJ whole genome shotgun (WGS) entry which is preliminary data.</text>
</comment>
<sequence length="281" mass="29421">MRLPLLSATSLATSLAAALLAATAPQALSSPTPAGAPSPGAMAGAPSSGAGATGGSPRALYGSGRLRAASCPEPPLVAGGIPRPKEYLVAVTKCLDRGWAAHFKRAKLPYHPPKILYVDEPMDRVCGVRWPGGAAAFYCTGRATLVFPLQGQWIDGRTDLYPLKVAAHEYGHHVQQRAGIRAAYERLVRARGHDQAELGRRYELQADCLSGVFAGSVRRSLGRSEQDWTALAGAVRAAGDDPEGPRSHGSGSSRVSWFKRGLSAVSPAACDTWSAPSSKVS</sequence>
<evidence type="ECO:0000256" key="3">
    <source>
        <dbReference type="ARBA" id="ARBA00022989"/>
    </source>
</evidence>
<keyword evidence="4" id="KW-0472">Membrane</keyword>
<feature type="region of interest" description="Disordered" evidence="5">
    <location>
        <begin position="28"/>
        <end position="56"/>
    </location>
</feature>
<dbReference type="Pfam" id="PF04228">
    <property type="entry name" value="Zn_peptidase"/>
    <property type="match status" value="1"/>
</dbReference>
<evidence type="ECO:0000256" key="6">
    <source>
        <dbReference type="SAM" id="SignalP"/>
    </source>
</evidence>
<reference evidence="8" key="1">
    <citation type="journal article" date="2019" name="Int. J. Syst. Evol. Microbiol.">
        <title>The Global Catalogue of Microorganisms (GCM) 10K type strain sequencing project: providing services to taxonomists for standard genome sequencing and annotation.</title>
        <authorList>
            <consortium name="The Broad Institute Genomics Platform"/>
            <consortium name="The Broad Institute Genome Sequencing Center for Infectious Disease"/>
            <person name="Wu L."/>
            <person name="Ma J."/>
        </authorList>
    </citation>
    <scope>NUCLEOTIDE SEQUENCE [LARGE SCALE GENOMIC DNA]</scope>
    <source>
        <strain evidence="8">ICMP 6774ER</strain>
    </source>
</reference>
<comment type="subcellular location">
    <subcellularLocation>
        <location evidence="1">Membrane</location>
        <topology evidence="1">Single-pass membrane protein</topology>
    </subcellularLocation>
</comment>
<feature type="chain" id="PRO_5045536810" evidence="6">
    <location>
        <begin position="30"/>
        <end position="281"/>
    </location>
</feature>
<evidence type="ECO:0000313" key="8">
    <source>
        <dbReference type="Proteomes" id="UP001597368"/>
    </source>
</evidence>
<evidence type="ECO:0000256" key="5">
    <source>
        <dbReference type="SAM" id="MobiDB-lite"/>
    </source>
</evidence>
<keyword evidence="8" id="KW-1185">Reference proteome</keyword>
<protein>
    <submittedName>
        <fullName evidence="7">Neutral zinc metallopeptidase</fullName>
    </submittedName>
</protein>
<evidence type="ECO:0000313" key="7">
    <source>
        <dbReference type="EMBL" id="MFD1933905.1"/>
    </source>
</evidence>
<evidence type="ECO:0000256" key="4">
    <source>
        <dbReference type="ARBA" id="ARBA00023136"/>
    </source>
</evidence>
<evidence type="ECO:0000256" key="1">
    <source>
        <dbReference type="ARBA" id="ARBA00004167"/>
    </source>
</evidence>
<gene>
    <name evidence="7" type="ORF">ACFSKW_20795</name>
</gene>
<proteinExistence type="predicted"/>
<feature type="signal peptide" evidence="6">
    <location>
        <begin position="1"/>
        <end position="29"/>
    </location>
</feature>
<name>A0ABW4SW85_9ACTN</name>
<organism evidence="7 8">
    <name type="scientific">Nonomuraea mangrovi</name>
    <dbReference type="NCBI Taxonomy" id="2316207"/>
    <lineage>
        <taxon>Bacteria</taxon>
        <taxon>Bacillati</taxon>
        <taxon>Actinomycetota</taxon>
        <taxon>Actinomycetes</taxon>
        <taxon>Streptosporangiales</taxon>
        <taxon>Streptosporangiaceae</taxon>
        <taxon>Nonomuraea</taxon>
    </lineage>
</organism>
<dbReference type="InterPro" id="IPR007343">
    <property type="entry name" value="Uncharacterised_pept_Zn_put"/>
</dbReference>
<keyword evidence="2" id="KW-0812">Transmembrane</keyword>
<dbReference type="EMBL" id="JBHUFV010000033">
    <property type="protein sequence ID" value="MFD1933905.1"/>
    <property type="molecule type" value="Genomic_DNA"/>
</dbReference>
<feature type="compositionally biased region" description="Low complexity" evidence="5">
    <location>
        <begin position="28"/>
        <end position="50"/>
    </location>
</feature>
<evidence type="ECO:0000256" key="2">
    <source>
        <dbReference type="ARBA" id="ARBA00022692"/>
    </source>
</evidence>
<keyword evidence="6" id="KW-0732">Signal</keyword>
<dbReference type="PANTHER" id="PTHR30168:SF0">
    <property type="entry name" value="INNER MEMBRANE PROTEIN"/>
    <property type="match status" value="1"/>
</dbReference>
<keyword evidence="3" id="KW-1133">Transmembrane helix</keyword>
<dbReference type="PANTHER" id="PTHR30168">
    <property type="entry name" value="PUTATIVE MEMBRANE PROTEIN YPFJ"/>
    <property type="match status" value="1"/>
</dbReference>